<dbReference type="InterPro" id="IPR023296">
    <property type="entry name" value="Glyco_hydro_beta-prop_sf"/>
</dbReference>
<protein>
    <submittedName>
        <fullName evidence="10">Beta-xylosidase</fullName>
    </submittedName>
</protein>
<dbReference type="SUPFAM" id="SSF75005">
    <property type="entry name" value="Arabinanase/levansucrase/invertase"/>
    <property type="match status" value="1"/>
</dbReference>
<evidence type="ECO:0000259" key="9">
    <source>
        <dbReference type="Pfam" id="PF20578"/>
    </source>
</evidence>
<keyword evidence="7" id="KW-0732">Signal</keyword>
<keyword evidence="3" id="KW-0378">Hydrolase</keyword>
<dbReference type="InterPro" id="IPR032291">
    <property type="entry name" value="Abn2_C"/>
</dbReference>
<dbReference type="EMBL" id="CP004121">
    <property type="protein sequence ID" value="AGF59399.1"/>
    <property type="molecule type" value="Genomic_DNA"/>
</dbReference>
<evidence type="ECO:0000256" key="6">
    <source>
        <dbReference type="PIRSR" id="PIRSR606710-2"/>
    </source>
</evidence>
<dbReference type="GO" id="GO:0004553">
    <property type="term" value="F:hydrolase activity, hydrolyzing O-glycosyl compounds"/>
    <property type="evidence" value="ECO:0007669"/>
    <property type="project" value="InterPro"/>
</dbReference>
<feature type="domain" description="Extracellular endo-alpha-(1-&gt;5)-L-arabinanase C-terminal" evidence="8">
    <location>
        <begin position="433"/>
        <end position="540"/>
    </location>
</feature>
<dbReference type="Gene3D" id="2.40.128.10">
    <property type="match status" value="1"/>
</dbReference>
<comment type="similarity">
    <text evidence="2">Belongs to the glycosyl hydrolase 43 family.</text>
</comment>
<accession>M1MNE1</accession>
<dbReference type="Pfam" id="PF20578">
    <property type="entry name" value="aBig_2"/>
    <property type="match status" value="1"/>
</dbReference>
<feature type="chain" id="PRO_5004015637" evidence="7">
    <location>
        <begin position="28"/>
        <end position="867"/>
    </location>
</feature>
<keyword evidence="11" id="KW-1185">Reference proteome</keyword>
<evidence type="ECO:0000313" key="11">
    <source>
        <dbReference type="Proteomes" id="UP000011728"/>
    </source>
</evidence>
<dbReference type="GO" id="GO:0005975">
    <property type="term" value="P:carbohydrate metabolic process"/>
    <property type="evidence" value="ECO:0007669"/>
    <property type="project" value="InterPro"/>
</dbReference>
<dbReference type="Pfam" id="PF04616">
    <property type="entry name" value="Glyco_hydro_43"/>
    <property type="match status" value="2"/>
</dbReference>
<keyword evidence="4" id="KW-0326">Glycosidase</keyword>
<organism evidence="10 11">
    <name type="scientific">Clostridium saccharoperbutylacetonicum N1-4(HMT)</name>
    <dbReference type="NCBI Taxonomy" id="931276"/>
    <lineage>
        <taxon>Bacteria</taxon>
        <taxon>Bacillati</taxon>
        <taxon>Bacillota</taxon>
        <taxon>Clostridia</taxon>
        <taxon>Eubacteriales</taxon>
        <taxon>Clostridiaceae</taxon>
        <taxon>Clostridium</taxon>
    </lineage>
</organism>
<evidence type="ECO:0000256" key="4">
    <source>
        <dbReference type="ARBA" id="ARBA00023295"/>
    </source>
</evidence>
<dbReference type="Pfam" id="PF13385">
    <property type="entry name" value="Laminin_G_3"/>
    <property type="match status" value="1"/>
</dbReference>
<evidence type="ECO:0000259" key="8">
    <source>
        <dbReference type="Pfam" id="PF16369"/>
    </source>
</evidence>
<dbReference type="eggNOG" id="COG3507">
    <property type="taxonomic scope" value="Bacteria"/>
</dbReference>
<gene>
    <name evidence="10" type="ORF">Cspa_c56740</name>
</gene>
<dbReference type="RefSeq" id="WP_015395706.1">
    <property type="nucleotide sequence ID" value="NC_020291.1"/>
</dbReference>
<evidence type="ECO:0000313" key="10">
    <source>
        <dbReference type="EMBL" id="AGF59399.1"/>
    </source>
</evidence>
<dbReference type="Pfam" id="PF16369">
    <property type="entry name" value="GH43_C"/>
    <property type="match status" value="1"/>
</dbReference>
<reference evidence="10 11" key="1">
    <citation type="submission" date="2013-02" db="EMBL/GenBank/DDBJ databases">
        <title>Genome sequence of Clostridium saccharoperbutylacetonicum N1-4(HMT).</title>
        <authorList>
            <person name="Poehlein A."/>
            <person name="Daniel R."/>
        </authorList>
    </citation>
    <scope>NUCLEOTIDE SEQUENCE [LARGE SCALE GENOMIC DNA]</scope>
    <source>
        <strain evidence="11">N1-4(HMT)</strain>
    </source>
</reference>
<proteinExistence type="inferred from homology"/>
<dbReference type="KEGG" id="csr:Cspa_c56740"/>
<feature type="active site" description="Proton acceptor" evidence="5">
    <location>
        <position position="56"/>
    </location>
</feature>
<evidence type="ECO:0000256" key="2">
    <source>
        <dbReference type="ARBA" id="ARBA00009865"/>
    </source>
</evidence>
<evidence type="ECO:0000256" key="3">
    <source>
        <dbReference type="ARBA" id="ARBA00022801"/>
    </source>
</evidence>
<dbReference type="InterPro" id="IPR006710">
    <property type="entry name" value="Glyco_hydro_43"/>
</dbReference>
<name>M1MNE1_9CLOT</name>
<dbReference type="CDD" id="cd18832">
    <property type="entry name" value="GH43_GsAbnA-like"/>
    <property type="match status" value="1"/>
</dbReference>
<dbReference type="HOGENOM" id="CLU_009397_1_1_9"/>
<dbReference type="PANTHER" id="PTHR43301">
    <property type="entry name" value="ARABINAN ENDO-1,5-ALPHA-L-ARABINOSIDASE"/>
    <property type="match status" value="1"/>
</dbReference>
<dbReference type="OrthoDB" id="9801455at2"/>
<comment type="pathway">
    <text evidence="1">Glycan metabolism; L-arabinan degradation.</text>
</comment>
<sequence length="867" mass="95470">MKIRKLTSYLLAGMIATTIISPKMAFAEETTQNVQASANIENKVTIAAKERVSVHDPSIVKDGNEYYVFGSHIEAAKSKDLQNWTKFTNSYTTPNNTLFGDLSKNLAGSFAWAGENDSDSYGGYSVWAPCVFWNNDYINADGTKGAYMMYYCTSSTYKRSDIGYAVAKNIEGPYTYIDTIIYSGFTKGDAYDSKSTKNTNYINTNIKKLIDNGTLSGVNSNWFANDGAYNTSYAPNAIDPELFYDKDGTLWMNYGSWSGGIYMLQINKETGKAIYPGQDKNADSVNPTDRYFGTRIAGGYTKSGEGSEIVYDKENGYYYLYMSYGGLAANGGYNIRLFRAKNSNGPYLDEAGNNAALLGNVDNTYCGIKLIGNYKFDCLDVGYKSAGHNSSFIDSDGQMYLIYHTRFNNGTEEHQVRVHQMFINEEGWPVVAPYEYNGDKIYTSGYSKDDIVGYYQFINHGSENSSKMLNTVTAKLNSDNTITGDITGTWSVKNGSYYMDATIAGVTYKGVFFKQQDESKYENKVMTFTAVGSNNQCIWGSKIKLNDKQAVEFAAKALESSIPNTTKTNITLPKTGALDTTISWSSSNKNSIDVDGKIKRTGNDESTILTAKITKGQAVYTKTFSVTVKGKLANISETPIYKFDFEKLNSLSEVSNSGSKNGNAILKGSASIVKDQNRGKVLNITNNKGAIKANYLALPTDTFSKITDRGYTVGMWVNVNTSDSNYWEHSALFEANGGGQGKYPVTRISANLYGRINANGSYTDATEISEGLKVNTWEYVTYTVNSKGIHVYVNGNEVGSAQKDLAACFKDDFLSNMKDVRVGSGDIWSDTDIAAAKFDNIAIYNTSLTDEEVEALYNQEASETVGK</sequence>
<feature type="signal peptide" evidence="7">
    <location>
        <begin position="1"/>
        <end position="27"/>
    </location>
</feature>
<dbReference type="AlphaFoldDB" id="M1MNE1"/>
<feature type="active site" description="Proton donor" evidence="5">
    <location>
        <position position="305"/>
    </location>
</feature>
<feature type="domain" description="Atrophied bacterial Ig" evidence="9">
    <location>
        <begin position="563"/>
        <end position="629"/>
    </location>
</feature>
<evidence type="ECO:0000256" key="5">
    <source>
        <dbReference type="PIRSR" id="PIRSR606710-1"/>
    </source>
</evidence>
<evidence type="ECO:0000256" key="7">
    <source>
        <dbReference type="SAM" id="SignalP"/>
    </source>
</evidence>
<dbReference type="Gene3D" id="2.115.10.20">
    <property type="entry name" value="Glycosyl hydrolase domain, family 43"/>
    <property type="match status" value="1"/>
</dbReference>
<dbReference type="SUPFAM" id="SSF49899">
    <property type="entry name" value="Concanavalin A-like lectins/glucanases"/>
    <property type="match status" value="1"/>
</dbReference>
<feature type="site" description="Important for catalytic activity, responsible for pKa modulation of the active site Glu and correct orientation of both the proton donor and substrate" evidence="6">
    <location>
        <position position="239"/>
    </location>
</feature>
<dbReference type="Gene3D" id="2.60.120.200">
    <property type="match status" value="1"/>
</dbReference>
<dbReference type="InterPro" id="IPR013320">
    <property type="entry name" value="ConA-like_dom_sf"/>
</dbReference>
<evidence type="ECO:0000256" key="1">
    <source>
        <dbReference type="ARBA" id="ARBA00004834"/>
    </source>
</evidence>
<dbReference type="PANTHER" id="PTHR43301:SF3">
    <property type="entry name" value="ARABINAN ENDO-1,5-ALPHA-L-ARABINOSIDASE A-RELATED"/>
    <property type="match status" value="1"/>
</dbReference>
<dbReference type="Proteomes" id="UP000011728">
    <property type="component" value="Chromosome"/>
</dbReference>
<dbReference type="InterPro" id="IPR046780">
    <property type="entry name" value="aBig_2"/>
</dbReference>
<dbReference type="InterPro" id="IPR050727">
    <property type="entry name" value="GH43_arabinanases"/>
</dbReference>
<dbReference type="PATRIC" id="fig|931276.5.peg.5718"/>